<dbReference type="EMBL" id="CP133648">
    <property type="protein sequence ID" value="WNE84587.1"/>
    <property type="molecule type" value="Genomic_DNA"/>
</dbReference>
<gene>
    <name evidence="1" type="ORF">B0703_06120</name>
</gene>
<accession>A0AAF0VBW8</accession>
<name>A0AAF0VBW8_BIFAD</name>
<dbReference type="AlphaFoldDB" id="A0AAF0VBW8"/>
<protein>
    <submittedName>
        <fullName evidence="1">Uncharacterized protein</fullName>
    </submittedName>
</protein>
<reference evidence="1" key="2">
    <citation type="submission" date="2023-09" db="EMBL/GenBank/DDBJ databases">
        <title>Ecological and genomic based identification of the Bifidobacterium adolescentis prototype of the healthy human gut microbiota.</title>
        <authorList>
            <person name="Lugli G.A."/>
            <person name="Argentini C."/>
            <person name="Tarracchini C."/>
            <person name="Fontana F."/>
            <person name="Alessandri G."/>
            <person name="Mancabelli L."/>
            <person name="Milani C."/>
            <person name="Turroni F."/>
            <person name="Ventura M."/>
        </authorList>
    </citation>
    <scope>NUCLEOTIDE SEQUENCE</scope>
    <source>
        <strain evidence="1">703B</strain>
    </source>
</reference>
<dbReference type="Proteomes" id="UP000193179">
    <property type="component" value="Chromosome"/>
</dbReference>
<evidence type="ECO:0000313" key="2">
    <source>
        <dbReference type="Proteomes" id="UP000193179"/>
    </source>
</evidence>
<evidence type="ECO:0000313" key="1">
    <source>
        <dbReference type="EMBL" id="WNE84587.1"/>
    </source>
</evidence>
<sequence length="100" mass="11179">MKITTPNETRQQKLKYLTDNGYLHNLRGELGMSTKTLSLLTKLPEDMFTAIIPNDAKNGATGNAILSEDLVKAMRRGSKELQAKYNTTDMIDILYAEATK</sequence>
<organism evidence="1 2">
    <name type="scientific">Bifidobacterium adolescentis</name>
    <dbReference type="NCBI Taxonomy" id="1680"/>
    <lineage>
        <taxon>Bacteria</taxon>
        <taxon>Bacillati</taxon>
        <taxon>Actinomycetota</taxon>
        <taxon>Actinomycetes</taxon>
        <taxon>Bifidobacteriales</taxon>
        <taxon>Bifidobacteriaceae</taxon>
        <taxon>Bifidobacterium</taxon>
    </lineage>
</organism>
<dbReference type="RefSeq" id="WP_085346264.1">
    <property type="nucleotide sequence ID" value="NZ_CP133648.1"/>
</dbReference>
<proteinExistence type="predicted"/>
<reference evidence="1" key="1">
    <citation type="journal article" date="2016" name="Sci. Rep.">
        <title>Evaluation of genetic diversity among strains of the human gut commensal Bifidobacterium adolescentis.</title>
        <authorList>
            <person name="Duranti S."/>
            <person name="Milani C."/>
            <person name="Lugli G.A."/>
            <person name="Mancabelli L."/>
            <person name="Turroni F."/>
            <person name="Ferrario C."/>
            <person name="Mangifesta M."/>
            <person name="Viappiani A."/>
            <person name="Sanchez B."/>
            <person name="Margolles A."/>
            <person name="van Sinderen D."/>
            <person name="Ventura M."/>
        </authorList>
    </citation>
    <scope>NUCLEOTIDE SEQUENCE</scope>
    <source>
        <strain evidence="1">703B</strain>
    </source>
</reference>